<keyword evidence="3" id="KW-1185">Reference proteome</keyword>
<reference evidence="4" key="1">
    <citation type="submission" date="2020-01" db="EMBL/GenBank/DDBJ databases">
        <authorList>
            <consortium name="DOE Joint Genome Institute"/>
            <person name="Haridas S."/>
            <person name="Albert R."/>
            <person name="Binder M."/>
            <person name="Bloem J."/>
            <person name="Labutti K."/>
            <person name="Salamov A."/>
            <person name="Andreopoulos B."/>
            <person name="Baker S.E."/>
            <person name="Barry K."/>
            <person name="Bills G."/>
            <person name="Bluhm B.H."/>
            <person name="Cannon C."/>
            <person name="Castanera R."/>
            <person name="Culley D.E."/>
            <person name="Daum C."/>
            <person name="Ezra D."/>
            <person name="Gonzalez J.B."/>
            <person name="Henrissat B."/>
            <person name="Kuo A."/>
            <person name="Liang C."/>
            <person name="Lipzen A."/>
            <person name="Lutzoni F."/>
            <person name="Magnuson J."/>
            <person name="Mondo S."/>
            <person name="Nolan M."/>
            <person name="Ohm R."/>
            <person name="Pangilinan J."/>
            <person name="Park H.-J."/>
            <person name="Ramirez L."/>
            <person name="Alfaro M."/>
            <person name="Sun H."/>
            <person name="Tritt A."/>
            <person name="Yoshinaga Y."/>
            <person name="Zwiers L.-H."/>
            <person name="Turgeon B.G."/>
            <person name="Goodwin S.B."/>
            <person name="Spatafora J.W."/>
            <person name="Crous P.W."/>
            <person name="Grigoriev I.V."/>
        </authorList>
    </citation>
    <scope>NUCLEOTIDE SEQUENCE</scope>
    <source>
        <strain evidence="4">CBS 342.82</strain>
    </source>
</reference>
<dbReference type="GeneID" id="54366757"/>
<dbReference type="AlphaFoldDB" id="A0A6J3LSU5"/>
<evidence type="ECO:0000256" key="1">
    <source>
        <dbReference type="SAM" id="MobiDB-lite"/>
    </source>
</evidence>
<reference evidence="4" key="2">
    <citation type="submission" date="2020-04" db="EMBL/GenBank/DDBJ databases">
        <authorList>
            <consortium name="NCBI Genome Project"/>
        </authorList>
    </citation>
    <scope>NUCLEOTIDE SEQUENCE</scope>
    <source>
        <strain evidence="4">CBS 342.82</strain>
    </source>
</reference>
<dbReference type="RefSeq" id="XP_033455901.1">
    <property type="nucleotide sequence ID" value="XM_033608956.1"/>
</dbReference>
<protein>
    <submittedName>
        <fullName evidence="4">Uncharacterized protein</fullName>
    </submittedName>
</protein>
<gene>
    <name evidence="4" type="ORF">K489DRAFT_81862</name>
</gene>
<accession>A0A6J3LSU5</accession>
<organism evidence="4">
    <name type="scientific">Dissoconium aciculare CBS 342.82</name>
    <dbReference type="NCBI Taxonomy" id="1314786"/>
    <lineage>
        <taxon>Eukaryota</taxon>
        <taxon>Fungi</taxon>
        <taxon>Dikarya</taxon>
        <taxon>Ascomycota</taxon>
        <taxon>Pezizomycotina</taxon>
        <taxon>Dothideomycetes</taxon>
        <taxon>Dothideomycetidae</taxon>
        <taxon>Mycosphaerellales</taxon>
        <taxon>Dissoconiaceae</taxon>
        <taxon>Dissoconium</taxon>
    </lineage>
</organism>
<keyword evidence="2" id="KW-0472">Membrane</keyword>
<keyword evidence="2" id="KW-0812">Transmembrane</keyword>
<feature type="transmembrane region" description="Helical" evidence="2">
    <location>
        <begin position="113"/>
        <end position="132"/>
    </location>
</feature>
<evidence type="ECO:0000313" key="3">
    <source>
        <dbReference type="Proteomes" id="UP000504637"/>
    </source>
</evidence>
<feature type="compositionally biased region" description="Basic and acidic residues" evidence="1">
    <location>
        <begin position="80"/>
        <end position="95"/>
    </location>
</feature>
<feature type="region of interest" description="Disordered" evidence="1">
    <location>
        <begin position="51"/>
        <end position="101"/>
    </location>
</feature>
<proteinExistence type="predicted"/>
<name>A0A6J3LSU5_9PEZI</name>
<sequence>MNELNSGNRISTLRRKYRCFRHICKIHDSVTELAQARESIRVTDEEIRQPASLFADSSKSESSNSGKNSRRRVPSPSPSHEIHRTVNAENHRPKQESTSVKSTRCSLEEIRNLAHALLFISPCFISLPRLWFLLLFSPLPNPVCLSICLS</sequence>
<reference evidence="4" key="3">
    <citation type="submission" date="2025-08" db="UniProtKB">
        <authorList>
            <consortium name="RefSeq"/>
        </authorList>
    </citation>
    <scope>IDENTIFICATION</scope>
    <source>
        <strain evidence="4">CBS 342.82</strain>
    </source>
</reference>
<dbReference type="Proteomes" id="UP000504637">
    <property type="component" value="Unplaced"/>
</dbReference>
<keyword evidence="2" id="KW-1133">Transmembrane helix</keyword>
<evidence type="ECO:0000256" key="2">
    <source>
        <dbReference type="SAM" id="Phobius"/>
    </source>
</evidence>
<evidence type="ECO:0000313" key="4">
    <source>
        <dbReference type="RefSeq" id="XP_033455901.1"/>
    </source>
</evidence>